<dbReference type="RefSeq" id="WP_344007828.1">
    <property type="nucleotide sequence ID" value="NZ_BAAAMY010000005.1"/>
</dbReference>
<evidence type="ECO:0000313" key="10">
    <source>
        <dbReference type="EMBL" id="GAA1923041.1"/>
    </source>
</evidence>
<feature type="transmembrane region" description="Helical" evidence="7">
    <location>
        <begin position="127"/>
        <end position="148"/>
    </location>
</feature>
<dbReference type="InterPro" id="IPR035906">
    <property type="entry name" value="MetI-like_sf"/>
</dbReference>
<evidence type="ECO:0000256" key="2">
    <source>
        <dbReference type="ARBA" id="ARBA00022448"/>
    </source>
</evidence>
<dbReference type="SUPFAM" id="SSF161098">
    <property type="entry name" value="MetI-like"/>
    <property type="match status" value="1"/>
</dbReference>
<dbReference type="InterPro" id="IPR000515">
    <property type="entry name" value="MetI-like"/>
</dbReference>
<keyword evidence="3" id="KW-1003">Cell membrane</keyword>
<keyword evidence="4 7" id="KW-0812">Transmembrane</keyword>
<evidence type="ECO:0000256" key="4">
    <source>
        <dbReference type="ARBA" id="ARBA00022692"/>
    </source>
</evidence>
<evidence type="ECO:0000256" key="1">
    <source>
        <dbReference type="ARBA" id="ARBA00004651"/>
    </source>
</evidence>
<evidence type="ECO:0000256" key="7">
    <source>
        <dbReference type="RuleBase" id="RU363032"/>
    </source>
</evidence>
<dbReference type="PROSITE" id="PS50928">
    <property type="entry name" value="ABC_TM1"/>
    <property type="match status" value="1"/>
</dbReference>
<proteinExistence type="inferred from homology"/>
<feature type="transmembrane region" description="Helical" evidence="7">
    <location>
        <begin position="35"/>
        <end position="53"/>
    </location>
</feature>
<feature type="transmembrane region" description="Helical" evidence="7">
    <location>
        <begin position="96"/>
        <end position="115"/>
    </location>
</feature>
<evidence type="ECO:0000256" key="6">
    <source>
        <dbReference type="ARBA" id="ARBA00023136"/>
    </source>
</evidence>
<feature type="transmembrane region" description="Helical" evidence="7">
    <location>
        <begin position="196"/>
        <end position="218"/>
    </location>
</feature>
<feature type="transmembrane region" description="Helical" evidence="7">
    <location>
        <begin position="255"/>
        <end position="277"/>
    </location>
</feature>
<accession>A0ABN2PIW0</accession>
<feature type="transmembrane region" description="Helical" evidence="7">
    <location>
        <begin position="154"/>
        <end position="175"/>
    </location>
</feature>
<dbReference type="PANTHER" id="PTHR30151:SF40">
    <property type="entry name" value="TRANSPORT SYSTEM INTEGRAL MEMBRANE PROTEIN"/>
    <property type="match status" value="1"/>
</dbReference>
<keyword evidence="5 7" id="KW-1133">Transmembrane helix</keyword>
<keyword evidence="11" id="KW-1185">Reference proteome</keyword>
<name>A0ABN2PIW0_9ACTN</name>
<reference evidence="10 11" key="1">
    <citation type="journal article" date="2019" name="Int. J. Syst. Evol. Microbiol.">
        <title>The Global Catalogue of Microorganisms (GCM) 10K type strain sequencing project: providing services to taxonomists for standard genome sequencing and annotation.</title>
        <authorList>
            <consortium name="The Broad Institute Genomics Platform"/>
            <consortium name="The Broad Institute Genome Sequencing Center for Infectious Disease"/>
            <person name="Wu L."/>
            <person name="Ma J."/>
        </authorList>
    </citation>
    <scope>NUCLEOTIDE SEQUENCE [LARGE SCALE GENOMIC DNA]</scope>
    <source>
        <strain evidence="10 11">JCM 14046</strain>
    </source>
</reference>
<protein>
    <submittedName>
        <fullName evidence="10">ABC transporter permease</fullName>
    </submittedName>
</protein>
<dbReference type="Proteomes" id="UP001501612">
    <property type="component" value="Unassembled WGS sequence"/>
</dbReference>
<evidence type="ECO:0000256" key="3">
    <source>
        <dbReference type="ARBA" id="ARBA00022475"/>
    </source>
</evidence>
<evidence type="ECO:0000313" key="11">
    <source>
        <dbReference type="Proteomes" id="UP001501612"/>
    </source>
</evidence>
<feature type="region of interest" description="Disordered" evidence="8">
    <location>
        <begin position="1"/>
        <end position="26"/>
    </location>
</feature>
<sequence length="293" mass="31130">MSADVTERPTTTAAPGAGSAATPASSGRGRAVLSAVWPKVVAVLIVIVLWQLIYASGWKPDYRFASPAQTIERLWFVVTGNGPFSFWLGVQNTVMRGIQGFLLSLVIGTALGIAVSQWRPLRNAIGAMITGLQTMPSIVWFPFAILLFGLDSSAIYFVILMGAIPSIANGIISGIDDVPPAYLRAGHMLGARGWRRYRYVVIPAALPSYVAGLSQGWAFAWRGLLAGEIIVSIPEVPALGTQLNQAATNGQSANLLALMLVILLLGMLASFVFSTLAQRIRSKRGLTGFTAAG</sequence>
<evidence type="ECO:0000259" key="9">
    <source>
        <dbReference type="PROSITE" id="PS50928"/>
    </source>
</evidence>
<evidence type="ECO:0000256" key="8">
    <source>
        <dbReference type="SAM" id="MobiDB-lite"/>
    </source>
</evidence>
<gene>
    <name evidence="10" type="ORF">GCM10009737_25820</name>
</gene>
<evidence type="ECO:0000256" key="5">
    <source>
        <dbReference type="ARBA" id="ARBA00022989"/>
    </source>
</evidence>
<dbReference type="Gene3D" id="1.10.3720.10">
    <property type="entry name" value="MetI-like"/>
    <property type="match status" value="1"/>
</dbReference>
<dbReference type="EMBL" id="BAAAMY010000005">
    <property type="protein sequence ID" value="GAA1923041.1"/>
    <property type="molecule type" value="Genomic_DNA"/>
</dbReference>
<comment type="caution">
    <text evidence="10">The sequence shown here is derived from an EMBL/GenBank/DDBJ whole genome shotgun (WGS) entry which is preliminary data.</text>
</comment>
<feature type="domain" description="ABC transmembrane type-1" evidence="9">
    <location>
        <begin position="90"/>
        <end position="273"/>
    </location>
</feature>
<organism evidence="10 11">
    <name type="scientific">Nocardioides lentus</name>
    <dbReference type="NCBI Taxonomy" id="338077"/>
    <lineage>
        <taxon>Bacteria</taxon>
        <taxon>Bacillati</taxon>
        <taxon>Actinomycetota</taxon>
        <taxon>Actinomycetes</taxon>
        <taxon>Propionibacteriales</taxon>
        <taxon>Nocardioidaceae</taxon>
        <taxon>Nocardioides</taxon>
    </lineage>
</organism>
<feature type="compositionally biased region" description="Low complexity" evidence="8">
    <location>
        <begin position="8"/>
        <end position="26"/>
    </location>
</feature>
<keyword evidence="2 7" id="KW-0813">Transport</keyword>
<comment type="similarity">
    <text evidence="7">Belongs to the binding-protein-dependent transport system permease family.</text>
</comment>
<keyword evidence="6 7" id="KW-0472">Membrane</keyword>
<dbReference type="Pfam" id="PF00528">
    <property type="entry name" value="BPD_transp_1"/>
    <property type="match status" value="1"/>
</dbReference>
<comment type="subcellular location">
    <subcellularLocation>
        <location evidence="1 7">Cell membrane</location>
        <topology evidence="1 7">Multi-pass membrane protein</topology>
    </subcellularLocation>
</comment>
<dbReference type="CDD" id="cd06261">
    <property type="entry name" value="TM_PBP2"/>
    <property type="match status" value="1"/>
</dbReference>
<dbReference type="PANTHER" id="PTHR30151">
    <property type="entry name" value="ALKANE SULFONATE ABC TRANSPORTER-RELATED, MEMBRANE SUBUNIT"/>
    <property type="match status" value="1"/>
</dbReference>